<name>A0ABT9LFA6_STRGD</name>
<dbReference type="RefSeq" id="WP_189414579.1">
    <property type="nucleotide sequence ID" value="NZ_BMSM01000003.1"/>
</dbReference>
<dbReference type="SUPFAM" id="SSF46955">
    <property type="entry name" value="Putative DNA-binding domain"/>
    <property type="match status" value="1"/>
</dbReference>
<reference evidence="2 3" key="1">
    <citation type="submission" date="2023-07" db="EMBL/GenBank/DDBJ databases">
        <title>Sequencing the genomes of 1000 actinobacteria strains.</title>
        <authorList>
            <person name="Klenk H.-P."/>
        </authorList>
    </citation>
    <scope>NUCLEOTIDE SEQUENCE [LARGE SCALE GENOMIC DNA]</scope>
    <source>
        <strain evidence="2 3">DSM 40229</strain>
    </source>
</reference>
<dbReference type="InterPro" id="IPR036388">
    <property type="entry name" value="WH-like_DNA-bd_sf"/>
</dbReference>
<dbReference type="Proteomes" id="UP001231675">
    <property type="component" value="Unassembled WGS sequence"/>
</dbReference>
<dbReference type="InterPro" id="IPR009061">
    <property type="entry name" value="DNA-bd_dom_put_sf"/>
</dbReference>
<evidence type="ECO:0000313" key="2">
    <source>
        <dbReference type="EMBL" id="MDP9682407.1"/>
    </source>
</evidence>
<dbReference type="Gene3D" id="1.10.10.10">
    <property type="entry name" value="Winged helix-like DNA-binding domain superfamily/Winged helix DNA-binding domain"/>
    <property type="match status" value="1"/>
</dbReference>
<sequence length="94" mass="10387">MATQTLAERSKTLAPTGLSPLLTTAQLQALYGVSNWTVNEWVKRGCPVEPTAFRGRRFNPDAVRSWMASEAQVADRESAPPAPEFVSVRRQRTA</sequence>
<organism evidence="2 3">
    <name type="scientific">Streptomyces griseoviridis</name>
    <dbReference type="NCBI Taxonomy" id="45398"/>
    <lineage>
        <taxon>Bacteria</taxon>
        <taxon>Bacillati</taxon>
        <taxon>Actinomycetota</taxon>
        <taxon>Actinomycetes</taxon>
        <taxon>Kitasatosporales</taxon>
        <taxon>Streptomycetaceae</taxon>
        <taxon>Streptomyces</taxon>
    </lineage>
</organism>
<dbReference type="EMBL" id="JAURUD010000001">
    <property type="protein sequence ID" value="MDP9682407.1"/>
    <property type="molecule type" value="Genomic_DNA"/>
</dbReference>
<feature type="region of interest" description="Disordered" evidence="1">
    <location>
        <begin position="71"/>
        <end position="94"/>
    </location>
</feature>
<evidence type="ECO:0000313" key="3">
    <source>
        <dbReference type="Proteomes" id="UP001231675"/>
    </source>
</evidence>
<protein>
    <submittedName>
        <fullName evidence="2">Phage terminase Nu1 subunit (DNA packaging protein)</fullName>
    </submittedName>
</protein>
<evidence type="ECO:0000256" key="1">
    <source>
        <dbReference type="SAM" id="MobiDB-lite"/>
    </source>
</evidence>
<proteinExistence type="predicted"/>
<keyword evidence="3" id="KW-1185">Reference proteome</keyword>
<comment type="caution">
    <text evidence="2">The sequence shown here is derived from an EMBL/GenBank/DDBJ whole genome shotgun (WGS) entry which is preliminary data.</text>
</comment>
<accession>A0ABT9LFA6</accession>
<gene>
    <name evidence="2" type="ORF">J2S47_002909</name>
</gene>
<dbReference type="GeneID" id="91551858"/>